<dbReference type="Proteomes" id="UP000054047">
    <property type="component" value="Unassembled WGS sequence"/>
</dbReference>
<accession>A0A0C2GFD8</accession>
<dbReference type="GO" id="GO:0050650">
    <property type="term" value="P:chondroitin sulfate proteoglycan biosynthetic process"/>
    <property type="evidence" value="ECO:0007669"/>
    <property type="project" value="InterPro"/>
</dbReference>
<dbReference type="InterPro" id="IPR005331">
    <property type="entry name" value="Sulfotransferase"/>
</dbReference>
<sequence>MAIPPLLPSECNSTDSPILDIAAFQTVEQIKNGTYDTSPFNRSELIAPFIRYRETFQVARKYKLSSCQIEKVMSTISGSIFCYITNTTEFIANNRTISTEQYNTRLCLNQNLYENFTAVQRLLGCSKTEYAIVRDPTYYEKRDVFLLKERLSSCSLSDDVKSPISNTAFEMI</sequence>
<dbReference type="PANTHER" id="PTHR22900:SF11">
    <property type="entry name" value="PROTEIN CBG01579"/>
    <property type="match status" value="1"/>
</dbReference>
<evidence type="ECO:0000313" key="1">
    <source>
        <dbReference type="EMBL" id="KIH59850.1"/>
    </source>
</evidence>
<proteinExistence type="predicted"/>
<dbReference type="GO" id="GO:0047756">
    <property type="term" value="F:chondroitin 4-sulfotransferase activity"/>
    <property type="evidence" value="ECO:0007669"/>
    <property type="project" value="InterPro"/>
</dbReference>
<organism evidence="1 2">
    <name type="scientific">Ancylostoma duodenale</name>
    <dbReference type="NCBI Taxonomy" id="51022"/>
    <lineage>
        <taxon>Eukaryota</taxon>
        <taxon>Metazoa</taxon>
        <taxon>Ecdysozoa</taxon>
        <taxon>Nematoda</taxon>
        <taxon>Chromadorea</taxon>
        <taxon>Rhabditida</taxon>
        <taxon>Rhabditina</taxon>
        <taxon>Rhabditomorpha</taxon>
        <taxon>Strongyloidea</taxon>
        <taxon>Ancylostomatidae</taxon>
        <taxon>Ancylostomatinae</taxon>
        <taxon>Ancylostoma</taxon>
    </lineage>
</organism>
<name>A0A0C2GFD8_9BILA</name>
<dbReference type="Pfam" id="PF03567">
    <property type="entry name" value="Sulfotransfer_2"/>
    <property type="match status" value="1"/>
</dbReference>
<dbReference type="OrthoDB" id="5863123at2759"/>
<reference evidence="1 2" key="1">
    <citation type="submission" date="2013-12" db="EMBL/GenBank/DDBJ databases">
        <title>Draft genome of the parsitic nematode Ancylostoma duodenale.</title>
        <authorList>
            <person name="Mitreva M."/>
        </authorList>
    </citation>
    <scope>NUCLEOTIDE SEQUENCE [LARGE SCALE GENOMIC DNA]</scope>
    <source>
        <strain evidence="1 2">Zhejiang</strain>
    </source>
</reference>
<evidence type="ECO:0000313" key="2">
    <source>
        <dbReference type="Proteomes" id="UP000054047"/>
    </source>
</evidence>
<dbReference type="GO" id="GO:1902884">
    <property type="term" value="P:positive regulation of response to oxidative stress"/>
    <property type="evidence" value="ECO:0007669"/>
    <property type="project" value="InterPro"/>
</dbReference>
<dbReference type="InterPro" id="IPR007669">
    <property type="entry name" value="Chst-1-like"/>
</dbReference>
<dbReference type="AlphaFoldDB" id="A0A0C2GFD8"/>
<dbReference type="EMBL" id="KN731561">
    <property type="protein sequence ID" value="KIH59850.1"/>
    <property type="molecule type" value="Genomic_DNA"/>
</dbReference>
<dbReference type="PANTHER" id="PTHR22900">
    <property type="entry name" value="PROTEIN CBG14245-RELATED"/>
    <property type="match status" value="1"/>
</dbReference>
<dbReference type="GO" id="GO:0016020">
    <property type="term" value="C:membrane"/>
    <property type="evidence" value="ECO:0007669"/>
    <property type="project" value="InterPro"/>
</dbReference>
<keyword evidence="2" id="KW-1185">Reference proteome</keyword>
<protein>
    <submittedName>
        <fullName evidence="1">Uncharacterized protein</fullName>
    </submittedName>
</protein>
<gene>
    <name evidence="1" type="ORF">ANCDUO_09908</name>
</gene>